<name>A0A806K1T8_9BACT</name>
<reference evidence="1" key="1">
    <citation type="submission" date="2012-03" db="EMBL/GenBank/DDBJ databases">
        <title>Functional metagenomics reveals considerable lignocellulase gene clusters in the gut microbiome of a wood-feeding higher termite.</title>
        <authorList>
            <person name="Liu N."/>
        </authorList>
    </citation>
    <scope>NUCLEOTIDE SEQUENCE</scope>
</reference>
<protein>
    <recommendedName>
        <fullName evidence="2">Transcriptional regulator</fullName>
    </recommendedName>
</protein>
<dbReference type="AlphaFoldDB" id="A0A806K1T8"/>
<dbReference type="EMBL" id="JQ844260">
    <property type="protein sequence ID" value="AGS53902.1"/>
    <property type="molecule type" value="Genomic_DNA"/>
</dbReference>
<dbReference type="SUPFAM" id="SSF110849">
    <property type="entry name" value="ParB/Sulfiredoxin"/>
    <property type="match status" value="1"/>
</dbReference>
<accession>A0A806K1T8</accession>
<proteinExistence type="predicted"/>
<evidence type="ECO:0000313" key="1">
    <source>
        <dbReference type="EMBL" id="AGS53902.1"/>
    </source>
</evidence>
<organism evidence="1">
    <name type="scientific">uncultured bacterium contig00078</name>
    <dbReference type="NCBI Taxonomy" id="1181556"/>
    <lineage>
        <taxon>Bacteria</taxon>
        <taxon>environmental samples</taxon>
    </lineage>
</organism>
<sequence length="308" mass="36002">MSFDPASQQAASDFSKARGRAILSQIQNFLNTDRDKLLSFNDVKDILKPRNEVYRGSQVVPIKQIAGSEGRYHDFNKVFLPRKEHLRQRWQRVDEAHIKDIILPPIALYEIGGVYFVRDGNHRVSVAKAQGVEFIDADVTSLTTEINIKPSMTTDDLREALTAYEKNIFYEKAEFGELTNYYDLNFSSPGRYDVIYNHILVHKYYLNEDMEEEIPFREALVSWYNNVYNPVIKIIREQWHLANFPGRTEADLYVWIIKHWDFLKKKYGTYSLAKAAGDFTRKYGQSNGRFFRFLAMLVGRIFKIGRRA</sequence>
<evidence type="ECO:0008006" key="2">
    <source>
        <dbReference type="Google" id="ProtNLM"/>
    </source>
</evidence>
<dbReference type="InterPro" id="IPR036086">
    <property type="entry name" value="ParB/Sulfiredoxin_sf"/>
</dbReference>